<dbReference type="PANTHER" id="PTHR33164:SF104">
    <property type="entry name" value="TRANSCRIPTIONAL REGULATORY PROTEIN"/>
    <property type="match status" value="1"/>
</dbReference>
<dbReference type="InterPro" id="IPR039422">
    <property type="entry name" value="MarR/SlyA-like"/>
</dbReference>
<keyword evidence="4" id="KW-1185">Reference proteome</keyword>
<dbReference type="GO" id="GO:0003700">
    <property type="term" value="F:DNA-binding transcription factor activity"/>
    <property type="evidence" value="ECO:0007669"/>
    <property type="project" value="InterPro"/>
</dbReference>
<dbReference type="SUPFAM" id="SSF46785">
    <property type="entry name" value="Winged helix' DNA-binding domain"/>
    <property type="match status" value="1"/>
</dbReference>
<evidence type="ECO:0000259" key="1">
    <source>
        <dbReference type="PROSITE" id="PS50995"/>
    </source>
</evidence>
<dbReference type="GO" id="GO:0016747">
    <property type="term" value="F:acyltransferase activity, transferring groups other than amino-acyl groups"/>
    <property type="evidence" value="ECO:0007669"/>
    <property type="project" value="InterPro"/>
</dbReference>
<comment type="caution">
    <text evidence="3">The sequence shown here is derived from an EMBL/GenBank/DDBJ whole genome shotgun (WGS) entry which is preliminary data.</text>
</comment>
<evidence type="ECO:0000313" key="4">
    <source>
        <dbReference type="Proteomes" id="UP000188879"/>
    </source>
</evidence>
<dbReference type="InterPro" id="IPR016181">
    <property type="entry name" value="Acyl_CoA_acyltransferase"/>
</dbReference>
<dbReference type="InterPro" id="IPR000835">
    <property type="entry name" value="HTH_MarR-typ"/>
</dbReference>
<dbReference type="GO" id="GO:0006950">
    <property type="term" value="P:response to stress"/>
    <property type="evidence" value="ECO:0007669"/>
    <property type="project" value="TreeGrafter"/>
</dbReference>
<dbReference type="InterPro" id="IPR036390">
    <property type="entry name" value="WH_DNA-bd_sf"/>
</dbReference>
<protein>
    <submittedName>
        <fullName evidence="3">MarR family transcriptional regulator</fullName>
    </submittedName>
</protein>
<dbReference type="SMART" id="SM00347">
    <property type="entry name" value="HTH_MARR"/>
    <property type="match status" value="1"/>
</dbReference>
<organism evidence="3 4">
    <name type="scientific">Teichococcus deserti</name>
    <dbReference type="NCBI Taxonomy" id="1817963"/>
    <lineage>
        <taxon>Bacteria</taxon>
        <taxon>Pseudomonadati</taxon>
        <taxon>Pseudomonadota</taxon>
        <taxon>Alphaproteobacteria</taxon>
        <taxon>Acetobacterales</taxon>
        <taxon>Roseomonadaceae</taxon>
        <taxon>Roseomonas</taxon>
    </lineage>
</organism>
<evidence type="ECO:0000259" key="2">
    <source>
        <dbReference type="PROSITE" id="PS51186"/>
    </source>
</evidence>
<reference evidence="3 4" key="1">
    <citation type="submission" date="2016-10" db="EMBL/GenBank/DDBJ databases">
        <title>Draft Genome sequence of Roseomonas sp. strain M3.</title>
        <authorList>
            <person name="Subhash Y."/>
            <person name="Lee S."/>
        </authorList>
    </citation>
    <scope>NUCLEOTIDE SEQUENCE [LARGE SCALE GENOMIC DNA]</scope>
    <source>
        <strain evidence="3 4">M3</strain>
    </source>
</reference>
<dbReference type="PRINTS" id="PR00598">
    <property type="entry name" value="HTHMARR"/>
</dbReference>
<sequence>MDPLIEPIRAASRQLVRELGFLRPGLAGTELPPSAVHALIALGQGERLTAQRLAGLLGLEKSSISRMLRKLVEAGLVAETPDPGDARAKQLALTAAGAARLEAIHGFARRQVAAALARLPDGAGETVRQGLSLYAEALGAERHRPARIEIRAGWQPGLLGRMLSLQAAHYARHHGFGAAFESVVGRGMADFCGRLGSGKNRLWGAWQSGMPEALGGIAIDGEDLGEGRAHLRWFILAEAARGSGTGQRLLAEALAFVDAEGFSETRLWTLRGLEAARRLYEAAGFSLAEEFQGDQWGRVVTEQVWVRPRP</sequence>
<name>A0A1V2GYS5_9PROT</name>
<dbReference type="Pfam" id="PF00583">
    <property type="entry name" value="Acetyltransf_1"/>
    <property type="match status" value="1"/>
</dbReference>
<dbReference type="OrthoDB" id="273614at2"/>
<accession>A0A1V2GYS5</accession>
<dbReference type="Pfam" id="PF12802">
    <property type="entry name" value="MarR_2"/>
    <property type="match status" value="1"/>
</dbReference>
<feature type="domain" description="HTH marR-type" evidence="1">
    <location>
        <begin position="1"/>
        <end position="136"/>
    </location>
</feature>
<proteinExistence type="predicted"/>
<dbReference type="PROSITE" id="PS51186">
    <property type="entry name" value="GNAT"/>
    <property type="match status" value="1"/>
</dbReference>
<dbReference type="Gene3D" id="3.40.630.30">
    <property type="match status" value="1"/>
</dbReference>
<evidence type="ECO:0000313" key="3">
    <source>
        <dbReference type="EMBL" id="ONG47451.1"/>
    </source>
</evidence>
<dbReference type="InterPro" id="IPR000182">
    <property type="entry name" value="GNAT_dom"/>
</dbReference>
<feature type="domain" description="N-acetyltransferase" evidence="2">
    <location>
        <begin position="148"/>
        <end position="310"/>
    </location>
</feature>
<dbReference type="RefSeq" id="WP_076959677.1">
    <property type="nucleotide sequence ID" value="NZ_MLCO01000275.1"/>
</dbReference>
<dbReference type="AlphaFoldDB" id="A0A1V2GYS5"/>
<dbReference type="SUPFAM" id="SSF55729">
    <property type="entry name" value="Acyl-CoA N-acyltransferases (Nat)"/>
    <property type="match status" value="1"/>
</dbReference>
<dbReference type="PANTHER" id="PTHR33164">
    <property type="entry name" value="TRANSCRIPTIONAL REGULATOR, MARR FAMILY"/>
    <property type="match status" value="1"/>
</dbReference>
<dbReference type="EMBL" id="MLCO01000275">
    <property type="protein sequence ID" value="ONG47451.1"/>
    <property type="molecule type" value="Genomic_DNA"/>
</dbReference>
<dbReference type="CDD" id="cd04301">
    <property type="entry name" value="NAT_SF"/>
    <property type="match status" value="1"/>
</dbReference>
<dbReference type="PROSITE" id="PS50995">
    <property type="entry name" value="HTH_MARR_2"/>
    <property type="match status" value="1"/>
</dbReference>
<gene>
    <name evidence="3" type="ORF">BKE38_23285</name>
</gene>
<dbReference type="InterPro" id="IPR036388">
    <property type="entry name" value="WH-like_DNA-bd_sf"/>
</dbReference>
<dbReference type="Gene3D" id="1.10.10.10">
    <property type="entry name" value="Winged helix-like DNA-binding domain superfamily/Winged helix DNA-binding domain"/>
    <property type="match status" value="1"/>
</dbReference>
<dbReference type="Proteomes" id="UP000188879">
    <property type="component" value="Unassembled WGS sequence"/>
</dbReference>